<feature type="domain" description="Lcl C-terminal" evidence="1">
    <location>
        <begin position="197"/>
        <end position="323"/>
    </location>
</feature>
<dbReference type="Proteomes" id="UP000231879">
    <property type="component" value="Unassembled WGS sequence"/>
</dbReference>
<comment type="caution">
    <text evidence="2">The sequence shown here is derived from an EMBL/GenBank/DDBJ whole genome shotgun (WGS) entry which is preliminary data.</text>
</comment>
<reference evidence="2 3" key="1">
    <citation type="submission" date="2017-07" db="EMBL/GenBank/DDBJ databases">
        <title>Leptospira spp. isolated from tropical soils.</title>
        <authorList>
            <person name="Thibeaux R."/>
            <person name="Iraola G."/>
            <person name="Ferres I."/>
            <person name="Bierque E."/>
            <person name="Girault D."/>
            <person name="Soupe-Gilbert M.-E."/>
            <person name="Picardeau M."/>
            <person name="Goarant C."/>
        </authorList>
    </citation>
    <scope>NUCLEOTIDE SEQUENCE [LARGE SCALE GENOMIC DNA]</scope>
    <source>
        <strain evidence="2 3">FH4-C-A1</strain>
    </source>
</reference>
<protein>
    <recommendedName>
        <fullName evidence="1">Lcl C-terminal domain-containing protein</fullName>
    </recommendedName>
</protein>
<dbReference type="Gene3D" id="2.60.40.10">
    <property type="entry name" value="Immunoglobulins"/>
    <property type="match status" value="1"/>
</dbReference>
<organism evidence="2 3">
    <name type="scientific">Leptospira barantonii</name>
    <dbReference type="NCBI Taxonomy" id="2023184"/>
    <lineage>
        <taxon>Bacteria</taxon>
        <taxon>Pseudomonadati</taxon>
        <taxon>Spirochaetota</taxon>
        <taxon>Spirochaetia</taxon>
        <taxon>Leptospirales</taxon>
        <taxon>Leptospiraceae</taxon>
        <taxon>Leptospira</taxon>
    </lineage>
</organism>
<dbReference type="Pfam" id="PF05345">
    <property type="entry name" value="He_PIG"/>
    <property type="match status" value="1"/>
</dbReference>
<dbReference type="EMBL" id="NPDS01000005">
    <property type="protein sequence ID" value="PJZ56805.1"/>
    <property type="molecule type" value="Genomic_DNA"/>
</dbReference>
<gene>
    <name evidence="2" type="ORF">CH367_11910</name>
</gene>
<evidence type="ECO:0000259" key="1">
    <source>
        <dbReference type="Pfam" id="PF07603"/>
    </source>
</evidence>
<evidence type="ECO:0000313" key="3">
    <source>
        <dbReference type="Proteomes" id="UP000231879"/>
    </source>
</evidence>
<dbReference type="PANTHER" id="PTHR35812:SF1">
    <property type="entry name" value="LIPOPROTEIN"/>
    <property type="match status" value="1"/>
</dbReference>
<proteinExistence type="predicted"/>
<keyword evidence="3" id="KW-1185">Reference proteome</keyword>
<name>A0ABX4NJ62_9LEPT</name>
<dbReference type="InterPro" id="IPR011460">
    <property type="entry name" value="Lcl_C"/>
</dbReference>
<dbReference type="RefSeq" id="WP_100762748.1">
    <property type="nucleotide sequence ID" value="NZ_NPDS01000005.1"/>
</dbReference>
<dbReference type="Pfam" id="PF07603">
    <property type="entry name" value="Lcl_C"/>
    <property type="match status" value="2"/>
</dbReference>
<dbReference type="PANTHER" id="PTHR35812">
    <property type="entry name" value="LIPOPROTEIN"/>
    <property type="match status" value="1"/>
</dbReference>
<sequence length="463" mass="48678">MRTKISFRSLSFAVLFSILSFLILSNCNQKSVDNACNPESKSYWETFFLSAGSSNLIPFCGPAPQSLSYPTAVFANGTPISLTPNVAGGGLTFSISPALPSGVVLDPRTGVISGSYIGYGGVDTIYQVKAFNTSGGVSYSLELILYGIAPLKTGQTSCWDGSGALVSCTGTKHDGELKNGTLPSFTGPTNVSGTDYTTTDNLSGLIWKSCSEGTTGATCTGTWSNLDWAGSNTACSALNSGYAGRTDWRLASAKELAAMLNYDGTSPATYSSYSSYFPNTNGSGHWTSTIYVPTSATDRWYVSFTDGIIGETIQTNTNNVRCVSGPTLPSVLLKDNGDSTVTDVNTGLIWAQCSAGLSGSACTGTATSLNWTNALLACNSLSLGGRVWRLPSVNELRSLTDLSLANPAVNTSYFPNTMSSNYWTSTTYTNPTDAWVIQFGSGNIVMNYTKGGTAYTRCVATGP</sequence>
<evidence type="ECO:0000313" key="2">
    <source>
        <dbReference type="EMBL" id="PJZ56805.1"/>
    </source>
</evidence>
<accession>A0ABX4NJ62</accession>
<dbReference type="InterPro" id="IPR013783">
    <property type="entry name" value="Ig-like_fold"/>
</dbReference>
<feature type="domain" description="Lcl C-terminal" evidence="1">
    <location>
        <begin position="340"/>
        <end position="459"/>
    </location>
</feature>